<proteinExistence type="predicted"/>
<dbReference type="Proteomes" id="UP001055072">
    <property type="component" value="Unassembled WGS sequence"/>
</dbReference>
<accession>A0ACB8UH69</accession>
<organism evidence="1 2">
    <name type="scientific">Irpex rosettiformis</name>
    <dbReference type="NCBI Taxonomy" id="378272"/>
    <lineage>
        <taxon>Eukaryota</taxon>
        <taxon>Fungi</taxon>
        <taxon>Dikarya</taxon>
        <taxon>Basidiomycota</taxon>
        <taxon>Agaricomycotina</taxon>
        <taxon>Agaricomycetes</taxon>
        <taxon>Polyporales</taxon>
        <taxon>Irpicaceae</taxon>
        <taxon>Irpex</taxon>
    </lineage>
</organism>
<evidence type="ECO:0000313" key="1">
    <source>
        <dbReference type="EMBL" id="KAI0093631.1"/>
    </source>
</evidence>
<keyword evidence="2" id="KW-1185">Reference proteome</keyword>
<protein>
    <submittedName>
        <fullName evidence="1">Glycerol-3-phosphate O-acyltransferase</fullName>
    </submittedName>
</protein>
<gene>
    <name evidence="1" type="ORF">BDY19DRAFT_1039272</name>
</gene>
<sequence length="817" mass="90464">MPSRTAKRLTTTNLTYDGALLFWRTVTNIFFREIRPRGAFNIPNDGPVIFVVAPHHNQFLDPLLLALQVYRETRRQVRFLIAAKSMKRKAVGFFASLMGSIPVVRAADDAKPGTGRVSISDEDPCLVIGYDTKFATEFKPKMQIMLPKSVHSAVAEVVEVISDTRLKIKKEFGGEAGKGTARIREKQKEAEAAGTPGLEFKKLPHVDQGEMYHHVYKCLEDGGCIGIFPEGGSHDRTDLLPLKAGVSLMALGAMANNPGTQVKIVPVGLSYFHPHRFRSRAVVEFGTALDVPPELIEDFKLGGVEKRDAVGKLLDLIYDGLKTVTIRAPDYDTLMVIQAARRLYKTPGQHLTLGQVVDLNKRFLEGYMHFKDEPKVHQLRTDVLKYNRLVRDLGLRDHQIPNARPASWKTLGLLLYRLLLLFIWTVLALPGVILNGPIFLTASIISRKKAKEALAASVVKIAGRDVLATWKILISLGAAPLLYGFYAFLATMVMYRANAPFEWLFWTPIAVIIALPFIGYAALKFGEAGMDVLKSLRPLVVALLPGHQRHLDKVKEMRVKLSNQLVEVINEYGPKIYDDFNEVLIVRGHACIHRMLTPIQFRIMVPSASVPPSTGQPGLWRRKSSVGAVDAQGNLLVHPMTWLDERLFGWTRSAARGTSAWAGAASTEPSRATTPDASDDEEEDQGDYDNLLGYMESRGITSRSKARSKQSSYADLQRLRRTSNAGAHVAAIPPMTPASPITSTASGTDTAEPILDPADGLHKRQGSRTRKASLSDRVPVDRIGGLDPGETFDDATKELNQEIQERKSRENSRPHQA</sequence>
<comment type="caution">
    <text evidence="1">The sequence shown here is derived from an EMBL/GenBank/DDBJ whole genome shotgun (WGS) entry which is preliminary data.</text>
</comment>
<name>A0ACB8UH69_9APHY</name>
<reference evidence="1" key="1">
    <citation type="journal article" date="2021" name="Environ. Microbiol.">
        <title>Gene family expansions and transcriptome signatures uncover fungal adaptations to wood decay.</title>
        <authorList>
            <person name="Hage H."/>
            <person name="Miyauchi S."/>
            <person name="Viragh M."/>
            <person name="Drula E."/>
            <person name="Min B."/>
            <person name="Chaduli D."/>
            <person name="Navarro D."/>
            <person name="Favel A."/>
            <person name="Norest M."/>
            <person name="Lesage-Meessen L."/>
            <person name="Balint B."/>
            <person name="Merenyi Z."/>
            <person name="de Eugenio L."/>
            <person name="Morin E."/>
            <person name="Martinez A.T."/>
            <person name="Baldrian P."/>
            <person name="Stursova M."/>
            <person name="Martinez M.J."/>
            <person name="Novotny C."/>
            <person name="Magnuson J.K."/>
            <person name="Spatafora J.W."/>
            <person name="Maurice S."/>
            <person name="Pangilinan J."/>
            <person name="Andreopoulos W."/>
            <person name="LaButti K."/>
            <person name="Hundley H."/>
            <person name="Na H."/>
            <person name="Kuo A."/>
            <person name="Barry K."/>
            <person name="Lipzen A."/>
            <person name="Henrissat B."/>
            <person name="Riley R."/>
            <person name="Ahrendt S."/>
            <person name="Nagy L.G."/>
            <person name="Grigoriev I.V."/>
            <person name="Martin F."/>
            <person name="Rosso M.N."/>
        </authorList>
    </citation>
    <scope>NUCLEOTIDE SEQUENCE</scope>
    <source>
        <strain evidence="1">CBS 384.51</strain>
    </source>
</reference>
<dbReference type="EMBL" id="MU274901">
    <property type="protein sequence ID" value="KAI0093631.1"/>
    <property type="molecule type" value="Genomic_DNA"/>
</dbReference>
<evidence type="ECO:0000313" key="2">
    <source>
        <dbReference type="Proteomes" id="UP001055072"/>
    </source>
</evidence>